<feature type="compositionally biased region" description="Low complexity" evidence="4">
    <location>
        <begin position="718"/>
        <end position="738"/>
    </location>
</feature>
<feature type="domain" description="CRAL-TRIO" evidence="5">
    <location>
        <begin position="87"/>
        <end position="260"/>
    </location>
</feature>
<feature type="region of interest" description="Disordered" evidence="4">
    <location>
        <begin position="718"/>
        <end position="749"/>
    </location>
</feature>
<dbReference type="Pfam" id="PF00650">
    <property type="entry name" value="CRAL_TRIO"/>
    <property type="match status" value="1"/>
</dbReference>
<dbReference type="Gene3D" id="1.10.8.20">
    <property type="entry name" value="N-terminal domain of phosphatidylinositol transfer protein sec14p"/>
    <property type="match status" value="1"/>
</dbReference>
<evidence type="ECO:0000256" key="4">
    <source>
        <dbReference type="SAM" id="MobiDB-lite"/>
    </source>
</evidence>
<evidence type="ECO:0000256" key="1">
    <source>
        <dbReference type="ARBA" id="ARBA00004202"/>
    </source>
</evidence>
<feature type="compositionally biased region" description="Low complexity" evidence="4">
    <location>
        <begin position="387"/>
        <end position="398"/>
    </location>
</feature>
<feature type="compositionally biased region" description="Low complexity" evidence="4">
    <location>
        <begin position="353"/>
        <end position="363"/>
    </location>
</feature>
<dbReference type="EMBL" id="BNCQ01000008">
    <property type="protein sequence ID" value="GIM00897.1"/>
    <property type="molecule type" value="Genomic_DNA"/>
</dbReference>
<comment type="caution">
    <text evidence="7">The sequence shown here is derived from an EMBL/GenBank/DDBJ whole genome shotgun (WGS) entry which is preliminary data.</text>
</comment>
<feature type="region of interest" description="Disordered" evidence="4">
    <location>
        <begin position="319"/>
        <end position="463"/>
    </location>
</feature>
<feature type="compositionally biased region" description="Gly residues" evidence="4">
    <location>
        <begin position="1000"/>
        <end position="1010"/>
    </location>
</feature>
<evidence type="ECO:0000313" key="7">
    <source>
        <dbReference type="EMBL" id="GIM00897.1"/>
    </source>
</evidence>
<dbReference type="Gene3D" id="3.40.525.10">
    <property type="entry name" value="CRAL-TRIO lipid binding domain"/>
    <property type="match status" value="1"/>
</dbReference>
<reference evidence="7" key="1">
    <citation type="journal article" date="2021" name="Proc. Natl. Acad. Sci. U.S.A.">
        <title>Three genomes in the algal genus Volvox reveal the fate of a haploid sex-determining region after a transition to homothallism.</title>
        <authorList>
            <person name="Yamamoto K."/>
            <person name="Hamaji T."/>
            <person name="Kawai-Toyooka H."/>
            <person name="Matsuzaki R."/>
            <person name="Takahashi F."/>
            <person name="Nishimura Y."/>
            <person name="Kawachi M."/>
            <person name="Noguchi H."/>
            <person name="Minakuchi Y."/>
            <person name="Umen J.G."/>
            <person name="Toyoda A."/>
            <person name="Nozaki H."/>
        </authorList>
    </citation>
    <scope>NUCLEOTIDE SEQUENCE</scope>
    <source>
        <strain evidence="7">NIES-3785</strain>
        <strain evidence="6">NIES-3786</strain>
    </source>
</reference>
<dbReference type="SUPFAM" id="SSF52087">
    <property type="entry name" value="CRAL/TRIO domain"/>
    <property type="match status" value="1"/>
</dbReference>
<comment type="subcellular location">
    <subcellularLocation>
        <location evidence="1">Cell membrane</location>
        <topology evidence="1">Peripheral membrane protein</topology>
    </subcellularLocation>
    <subcellularLocation>
        <location evidence="2">Golgi apparatus membrane</location>
        <topology evidence="2">Peripheral membrane protein</topology>
    </subcellularLocation>
</comment>
<dbReference type="InterPro" id="IPR001251">
    <property type="entry name" value="CRAL-TRIO_dom"/>
</dbReference>
<feature type="region of interest" description="Disordered" evidence="4">
    <location>
        <begin position="1085"/>
        <end position="1110"/>
    </location>
</feature>
<dbReference type="OrthoDB" id="1434354at2759"/>
<sequence>MALSSSGFPLACRGLSAEQEAKIYAFKRLLQQSGAWDDKCFDEHDCARFLKARNYDFQAAKQMWDGMLAWRRENRVETIHDWFVFHERKDYDRVFPTGLHKTDKEGHPVLIQQLGRVNIGALYKVTTDDRIRLAHIAENEHLRRVVFPACSRAAGRAIDQLFTIIDLEGVAFTSMMRTTSLLKMFMTMDSNNYPETLAHMAIINAPGWFSTSWGAVKSVLSGDTVRKIEILGKDYHAALLRHIPRENLLVEYGGLSRGCITANEGPWREEELLPEPAAQPPPSSVASATAAKLQIAGRAGAMSVAVASVLVEASSGTNADTMERTSGGIISGGADQRTQRDVLTRRSQSPVRPGAKAGTVAAGPGPGRPAPPASPPLAKRPHHEDLQMQVLQSQQQQLAGPRLMMQPQVGPGVGSPAPSVSDSASDSTHNMTAPLMSNFLSSSESPSPQQQQQRHQQLAQQRHQLQVPLARISPQASAGGAPVAAAVTAVTPVALPRHSSGGGASGLVAGFVATLQAAVGHGNGHNPPQPLAVAADVGIQRPPSGPSAHYLSHGGATGPQTPLQQQQQQLGLVRGGTAGPAQLLLSSPREDNTGPGTMLSVVSAVYSPPSLMSPLSPMDLQGMTDTAISRRTEGGNGSSLLGAGASSLGPPGGVVGVSRRSGGGTSIGGIPVVGARMSSFTGSGVTAGSNISAFASAVMPSGDLLPGTAATAAAATSGPFTQQLSQQQLSSQSQQQQQPNDMDDAESVRVSVMSQRSFYSALSHLDQSSCSGITSPNEGSEKARRWSIQRELHAAAIASAVAATAERRAAVAAGATTAAAGAGSTAAVGILAKASVSGAAPSGPTVGIPPASMLSGVSYIVPPAAQQAFGSYLDQPPPYNALRAADGSGSFTNGDEPAAVREPSEASVGDGGTLGHGREAGSSGTAERHSRGATQTVEAITIHVDNGSNGGVSGGGMSRSPSAAAMEDCSLGAGAVRWARGWFFRRRNYGRLVESDSAGDGTGVGSGQGLDGSRQGSTMLLTRGKGGNTGVGAYATMHDGPGTTSPSKIMPKMPPGPHHARGDSWEWDQPSPYDIDQAYGRGGGSSAMHRDMSFGRGSERRRLLRSESPGRRRDLGDLCGCLPCCTIM</sequence>
<dbReference type="GO" id="GO:0005886">
    <property type="term" value="C:plasma membrane"/>
    <property type="evidence" value="ECO:0007669"/>
    <property type="project" value="UniProtKB-SubCell"/>
</dbReference>
<evidence type="ECO:0000313" key="6">
    <source>
        <dbReference type="EMBL" id="GIL76186.1"/>
    </source>
</evidence>
<proteinExistence type="inferred from homology"/>
<dbReference type="Proteomes" id="UP000747110">
    <property type="component" value="Unassembled WGS sequence"/>
</dbReference>
<feature type="compositionally biased region" description="Basic and acidic residues" evidence="4">
    <location>
        <begin position="1088"/>
        <end position="1110"/>
    </location>
</feature>
<organism evidence="7 8">
    <name type="scientific">Volvox reticuliferus</name>
    <dbReference type="NCBI Taxonomy" id="1737510"/>
    <lineage>
        <taxon>Eukaryota</taxon>
        <taxon>Viridiplantae</taxon>
        <taxon>Chlorophyta</taxon>
        <taxon>core chlorophytes</taxon>
        <taxon>Chlorophyceae</taxon>
        <taxon>CS clade</taxon>
        <taxon>Chlamydomonadales</taxon>
        <taxon>Volvocaceae</taxon>
        <taxon>Volvox</taxon>
    </lineage>
</organism>
<evidence type="ECO:0000313" key="8">
    <source>
        <dbReference type="Proteomes" id="UP000722791"/>
    </source>
</evidence>
<dbReference type="EMBL" id="BNCP01000008">
    <property type="protein sequence ID" value="GIL76186.1"/>
    <property type="molecule type" value="Genomic_DNA"/>
</dbReference>
<feature type="compositionally biased region" description="Low complexity" evidence="4">
    <location>
        <begin position="414"/>
        <end position="427"/>
    </location>
</feature>
<dbReference type="Proteomes" id="UP000722791">
    <property type="component" value="Unassembled WGS sequence"/>
</dbReference>
<dbReference type="PANTHER" id="PTHR45657:SF1">
    <property type="entry name" value="CRAL-TRIO DOMAIN-CONTAINING PROTEIN YKL091C-RELATED"/>
    <property type="match status" value="1"/>
</dbReference>
<dbReference type="SUPFAM" id="SSF46938">
    <property type="entry name" value="CRAL/TRIO N-terminal domain"/>
    <property type="match status" value="1"/>
</dbReference>
<evidence type="ECO:0000256" key="3">
    <source>
        <dbReference type="ARBA" id="ARBA00038020"/>
    </source>
</evidence>
<keyword evidence="9" id="KW-1185">Reference proteome</keyword>
<name>A0A8J4G6D5_9CHLO</name>
<feature type="region of interest" description="Disordered" evidence="4">
    <location>
        <begin position="540"/>
        <end position="562"/>
    </location>
</feature>
<gene>
    <name evidence="6" type="ORF">Vretifemale_5698</name>
    <name evidence="7" type="ORF">Vretimale_5807</name>
</gene>
<feature type="compositionally biased region" description="Pro residues" evidence="4">
    <location>
        <begin position="366"/>
        <end position="375"/>
    </location>
</feature>
<feature type="compositionally biased region" description="Low complexity" evidence="4">
    <location>
        <begin position="441"/>
        <end position="463"/>
    </location>
</feature>
<dbReference type="PANTHER" id="PTHR45657">
    <property type="entry name" value="CRAL-TRIO DOMAIN-CONTAINING PROTEIN YKL091C-RELATED"/>
    <property type="match status" value="1"/>
</dbReference>
<dbReference type="AlphaFoldDB" id="A0A8J4G6D5"/>
<dbReference type="SMART" id="SM00516">
    <property type="entry name" value="SEC14"/>
    <property type="match status" value="1"/>
</dbReference>
<dbReference type="InterPro" id="IPR051026">
    <property type="entry name" value="PI/PC_transfer"/>
</dbReference>
<dbReference type="CDD" id="cd00170">
    <property type="entry name" value="SEC14"/>
    <property type="match status" value="1"/>
</dbReference>
<dbReference type="PROSITE" id="PS50191">
    <property type="entry name" value="CRAL_TRIO"/>
    <property type="match status" value="1"/>
</dbReference>
<evidence type="ECO:0000259" key="5">
    <source>
        <dbReference type="PROSITE" id="PS50191"/>
    </source>
</evidence>
<protein>
    <recommendedName>
        <fullName evidence="5">CRAL-TRIO domain-containing protein</fullName>
    </recommendedName>
</protein>
<dbReference type="GO" id="GO:0000139">
    <property type="term" value="C:Golgi membrane"/>
    <property type="evidence" value="ECO:0007669"/>
    <property type="project" value="UniProtKB-SubCell"/>
</dbReference>
<accession>A0A8J4G6D5</accession>
<dbReference type="InterPro" id="IPR036273">
    <property type="entry name" value="CRAL/TRIO_N_dom_sf"/>
</dbReference>
<evidence type="ECO:0000256" key="2">
    <source>
        <dbReference type="ARBA" id="ARBA00004395"/>
    </source>
</evidence>
<evidence type="ECO:0000313" key="9">
    <source>
        <dbReference type="Proteomes" id="UP000747110"/>
    </source>
</evidence>
<comment type="similarity">
    <text evidence="3">Belongs to the SFH family.</text>
</comment>
<feature type="region of interest" description="Disordered" evidence="4">
    <location>
        <begin position="880"/>
        <end position="934"/>
    </location>
</feature>
<dbReference type="InterPro" id="IPR036865">
    <property type="entry name" value="CRAL-TRIO_dom_sf"/>
</dbReference>
<feature type="region of interest" description="Disordered" evidence="4">
    <location>
        <begin position="993"/>
        <end position="1017"/>
    </location>
</feature>